<sequence length="345" mass="35738">MLLLAAAGCAGTGGGDAPQAARTGAPPPGFTADTFSRAGLISGATATEAGCRALPDGLWVGTRDGRHECLRYAAGAEQTAGRTALVYIPGDATGVAYRFAGGRPQIDAASERYEASAETRRAAARKLSGAMGGVPVVLIGRPGMHGSSGDHAQDRHSRAEVELVDAALTELRRRHGFRDFVLSGFSSGGVVAANLLARRGDIRCAVLASAPLDLAGFYRTQDGTVSDQYLMQHGELADPMRSLRAIRSGAAIFVLGDRRDRKVPAATWEAWTAAARRAGLRVTAAETPGEAKAEAGLASSHHEASSQGMEVARACAAGEEVTLDRPPGAAERRAAFAAPLLRAVE</sequence>
<proteinExistence type="predicted"/>
<dbReference type="RefSeq" id="WP_226607764.1">
    <property type="nucleotide sequence ID" value="NZ_JAJAQI010000012.1"/>
</dbReference>
<name>A0A9X1ICL2_9PROT</name>
<evidence type="ECO:0000313" key="1">
    <source>
        <dbReference type="EMBL" id="MCB4822057.1"/>
    </source>
</evidence>
<organism evidence="1 2">
    <name type="scientific">Roseicella aerolata</name>
    <dbReference type="NCBI Taxonomy" id="2883479"/>
    <lineage>
        <taxon>Bacteria</taxon>
        <taxon>Pseudomonadati</taxon>
        <taxon>Pseudomonadota</taxon>
        <taxon>Alphaproteobacteria</taxon>
        <taxon>Acetobacterales</taxon>
        <taxon>Roseomonadaceae</taxon>
        <taxon>Roseicella</taxon>
    </lineage>
</organism>
<evidence type="ECO:0000313" key="2">
    <source>
        <dbReference type="Proteomes" id="UP001139311"/>
    </source>
</evidence>
<evidence type="ECO:0008006" key="3">
    <source>
        <dbReference type="Google" id="ProtNLM"/>
    </source>
</evidence>
<dbReference type="AlphaFoldDB" id="A0A9X1ICL2"/>
<reference evidence="1" key="1">
    <citation type="submission" date="2021-10" db="EMBL/GenBank/DDBJ databases">
        <title>Roseicella aerolatum sp. nov., isolated from aerosols of e-waste dismantling site.</title>
        <authorList>
            <person name="Qin T."/>
        </authorList>
    </citation>
    <scope>NUCLEOTIDE SEQUENCE</scope>
    <source>
        <strain evidence="1">GB24</strain>
    </source>
</reference>
<dbReference type="InterPro" id="IPR029058">
    <property type="entry name" value="AB_hydrolase_fold"/>
</dbReference>
<protein>
    <recommendedName>
        <fullName evidence="3">Peptidase S9 prolyl oligopeptidase catalytic domain-containing protein</fullName>
    </recommendedName>
</protein>
<comment type="caution">
    <text evidence="1">The sequence shown here is derived from an EMBL/GenBank/DDBJ whole genome shotgun (WGS) entry which is preliminary data.</text>
</comment>
<dbReference type="EMBL" id="JAJAQI010000012">
    <property type="protein sequence ID" value="MCB4822057.1"/>
    <property type="molecule type" value="Genomic_DNA"/>
</dbReference>
<dbReference type="SUPFAM" id="SSF53474">
    <property type="entry name" value="alpha/beta-Hydrolases"/>
    <property type="match status" value="1"/>
</dbReference>
<accession>A0A9X1ICL2</accession>
<keyword evidence="2" id="KW-1185">Reference proteome</keyword>
<dbReference type="Gene3D" id="3.40.50.1820">
    <property type="entry name" value="alpha/beta hydrolase"/>
    <property type="match status" value="1"/>
</dbReference>
<gene>
    <name evidence="1" type="ORF">LHA35_09965</name>
</gene>
<dbReference type="Proteomes" id="UP001139311">
    <property type="component" value="Unassembled WGS sequence"/>
</dbReference>